<proteinExistence type="predicted"/>
<protein>
    <submittedName>
        <fullName evidence="2">Uncharacterized protein</fullName>
    </submittedName>
</protein>
<accession>A0A182WPV7</accession>
<evidence type="ECO:0000313" key="3">
    <source>
        <dbReference type="Proteomes" id="UP000075920"/>
    </source>
</evidence>
<organism evidence="2 3">
    <name type="scientific">Anopheles minimus</name>
    <dbReference type="NCBI Taxonomy" id="112268"/>
    <lineage>
        <taxon>Eukaryota</taxon>
        <taxon>Metazoa</taxon>
        <taxon>Ecdysozoa</taxon>
        <taxon>Arthropoda</taxon>
        <taxon>Hexapoda</taxon>
        <taxon>Insecta</taxon>
        <taxon>Pterygota</taxon>
        <taxon>Neoptera</taxon>
        <taxon>Endopterygota</taxon>
        <taxon>Diptera</taxon>
        <taxon>Nematocera</taxon>
        <taxon>Culicoidea</taxon>
        <taxon>Culicidae</taxon>
        <taxon>Anophelinae</taxon>
        <taxon>Anopheles</taxon>
    </lineage>
</organism>
<reference evidence="3" key="1">
    <citation type="submission" date="2013-03" db="EMBL/GenBank/DDBJ databases">
        <title>The Genome Sequence of Anopheles minimus MINIMUS1.</title>
        <authorList>
            <consortium name="The Broad Institute Genomics Platform"/>
            <person name="Neafsey D.E."/>
            <person name="Walton C."/>
            <person name="Walker B."/>
            <person name="Young S.K."/>
            <person name="Zeng Q."/>
            <person name="Gargeya S."/>
            <person name="Fitzgerald M."/>
            <person name="Haas B."/>
            <person name="Abouelleil A."/>
            <person name="Allen A.W."/>
            <person name="Alvarado L."/>
            <person name="Arachchi H.M."/>
            <person name="Berlin A.M."/>
            <person name="Chapman S.B."/>
            <person name="Gainer-Dewar J."/>
            <person name="Goldberg J."/>
            <person name="Griggs A."/>
            <person name="Gujja S."/>
            <person name="Hansen M."/>
            <person name="Howarth C."/>
            <person name="Imamovic A."/>
            <person name="Ireland A."/>
            <person name="Larimer J."/>
            <person name="McCowan C."/>
            <person name="Murphy C."/>
            <person name="Pearson M."/>
            <person name="Poon T.W."/>
            <person name="Priest M."/>
            <person name="Roberts A."/>
            <person name="Saif S."/>
            <person name="Shea T."/>
            <person name="Sisk P."/>
            <person name="Sykes S."/>
            <person name="Wortman J."/>
            <person name="Nusbaum C."/>
            <person name="Birren B."/>
        </authorList>
    </citation>
    <scope>NUCLEOTIDE SEQUENCE [LARGE SCALE GENOMIC DNA]</scope>
    <source>
        <strain evidence="3">MINIMUS1</strain>
    </source>
</reference>
<evidence type="ECO:0000256" key="1">
    <source>
        <dbReference type="SAM" id="MobiDB-lite"/>
    </source>
</evidence>
<dbReference type="VEuPathDB" id="VectorBase:AMIN014696"/>
<evidence type="ECO:0000313" key="2">
    <source>
        <dbReference type="EnsemblMetazoa" id="AMIN014696-PA"/>
    </source>
</evidence>
<feature type="region of interest" description="Disordered" evidence="1">
    <location>
        <begin position="1"/>
        <end position="28"/>
    </location>
</feature>
<name>A0A182WPV7_9DIPT</name>
<dbReference type="Proteomes" id="UP000075920">
    <property type="component" value="Unassembled WGS sequence"/>
</dbReference>
<feature type="compositionally biased region" description="Polar residues" evidence="1">
    <location>
        <begin position="12"/>
        <end position="25"/>
    </location>
</feature>
<reference evidence="2" key="2">
    <citation type="submission" date="2020-05" db="UniProtKB">
        <authorList>
            <consortium name="EnsemblMetazoa"/>
        </authorList>
    </citation>
    <scope>IDENTIFICATION</scope>
    <source>
        <strain evidence="2">MINIMUS1</strain>
    </source>
</reference>
<sequence>MEPNTLPKRPSKQTWLHSSSITSTQPPAPPPRMLEFFVFSARLMNSWPVPYRVCLMEPAGCFRDVYLSLGGLCFQPFFSFCQNIRFPMCKVYYSLTRRVWAPKMCVRSVFNCVFFR</sequence>
<dbReference type="AlphaFoldDB" id="A0A182WPV7"/>
<keyword evidence="3" id="KW-1185">Reference proteome</keyword>
<dbReference type="EnsemblMetazoa" id="AMIN014696-RA">
    <property type="protein sequence ID" value="AMIN014696-PA"/>
    <property type="gene ID" value="AMIN014696"/>
</dbReference>